<dbReference type="AlphaFoldDB" id="A0A2P2NXY0"/>
<reference evidence="1" key="1">
    <citation type="submission" date="2018-02" db="EMBL/GenBank/DDBJ databases">
        <title>Rhizophora mucronata_Transcriptome.</title>
        <authorList>
            <person name="Meera S.P."/>
            <person name="Sreeshan A."/>
            <person name="Augustine A."/>
        </authorList>
    </citation>
    <scope>NUCLEOTIDE SEQUENCE</scope>
    <source>
        <tissue evidence="1">Leaf</tissue>
    </source>
</reference>
<organism evidence="1">
    <name type="scientific">Rhizophora mucronata</name>
    <name type="common">Asiatic mangrove</name>
    <dbReference type="NCBI Taxonomy" id="61149"/>
    <lineage>
        <taxon>Eukaryota</taxon>
        <taxon>Viridiplantae</taxon>
        <taxon>Streptophyta</taxon>
        <taxon>Embryophyta</taxon>
        <taxon>Tracheophyta</taxon>
        <taxon>Spermatophyta</taxon>
        <taxon>Magnoliopsida</taxon>
        <taxon>eudicotyledons</taxon>
        <taxon>Gunneridae</taxon>
        <taxon>Pentapetalae</taxon>
        <taxon>rosids</taxon>
        <taxon>fabids</taxon>
        <taxon>Malpighiales</taxon>
        <taxon>Rhizophoraceae</taxon>
        <taxon>Rhizophora</taxon>
    </lineage>
</organism>
<proteinExistence type="predicted"/>
<protein>
    <submittedName>
        <fullName evidence="1">Uncharacterized protein</fullName>
    </submittedName>
</protein>
<accession>A0A2P2NXY0</accession>
<name>A0A2P2NXY0_RHIMU</name>
<dbReference type="EMBL" id="GGEC01066785">
    <property type="protein sequence ID" value="MBX47269.1"/>
    <property type="molecule type" value="Transcribed_RNA"/>
</dbReference>
<evidence type="ECO:0000313" key="1">
    <source>
        <dbReference type="EMBL" id="MBX47269.1"/>
    </source>
</evidence>
<sequence length="32" mass="3637">MFVNLVGMLPDSWLFARFNHNKLLQFPSSGGI</sequence>